<evidence type="ECO:0000313" key="4">
    <source>
        <dbReference type="Proteomes" id="UP000034883"/>
    </source>
</evidence>
<proteinExistence type="predicted"/>
<dbReference type="Gene3D" id="3.10.450.40">
    <property type="match status" value="1"/>
</dbReference>
<dbReference type="InterPro" id="IPR025711">
    <property type="entry name" value="PepSY"/>
</dbReference>
<keyword evidence="4" id="KW-1185">Reference proteome</keyword>
<evidence type="ECO:0000259" key="2">
    <source>
        <dbReference type="Pfam" id="PF03413"/>
    </source>
</evidence>
<evidence type="ECO:0000256" key="1">
    <source>
        <dbReference type="SAM" id="SignalP"/>
    </source>
</evidence>
<dbReference type="Pfam" id="PF03413">
    <property type="entry name" value="PepSY"/>
    <property type="match status" value="1"/>
</dbReference>
<dbReference type="AlphaFoldDB" id="A0A0F6W527"/>
<reference evidence="3 4" key="1">
    <citation type="submission" date="2015-03" db="EMBL/GenBank/DDBJ databases">
        <title>Genome assembly of Sandaracinus amylolyticus DSM 53668.</title>
        <authorList>
            <person name="Sharma G."/>
            <person name="Subramanian S."/>
        </authorList>
    </citation>
    <scope>NUCLEOTIDE SEQUENCE [LARGE SCALE GENOMIC DNA]</scope>
    <source>
        <strain evidence="3 4">DSM 53668</strain>
    </source>
</reference>
<gene>
    <name evidence="3" type="ORF">DB32_004632</name>
</gene>
<accession>A0A0F6W527</accession>
<dbReference type="Proteomes" id="UP000034883">
    <property type="component" value="Chromosome"/>
</dbReference>
<organism evidence="3 4">
    <name type="scientific">Sandaracinus amylolyticus</name>
    <dbReference type="NCBI Taxonomy" id="927083"/>
    <lineage>
        <taxon>Bacteria</taxon>
        <taxon>Pseudomonadati</taxon>
        <taxon>Myxococcota</taxon>
        <taxon>Polyangia</taxon>
        <taxon>Polyangiales</taxon>
        <taxon>Sandaracinaceae</taxon>
        <taxon>Sandaracinus</taxon>
    </lineage>
</organism>
<dbReference type="KEGG" id="samy:DB32_004632"/>
<keyword evidence="1" id="KW-0732">Signal</keyword>
<feature type="chain" id="PRO_5002511167" description="PepSY domain-containing protein" evidence="1">
    <location>
        <begin position="23"/>
        <end position="96"/>
    </location>
</feature>
<feature type="domain" description="PepSY" evidence="2">
    <location>
        <begin position="31"/>
        <end position="88"/>
    </location>
</feature>
<evidence type="ECO:0000313" key="3">
    <source>
        <dbReference type="EMBL" id="AKF07483.1"/>
    </source>
</evidence>
<protein>
    <recommendedName>
        <fullName evidence="2">PepSY domain-containing protein</fullName>
    </recommendedName>
</protein>
<dbReference type="STRING" id="927083.DB32_004632"/>
<sequence>MKKIAVVLSMMVAFALGGGAAAAQSSPRLAMEGARRIAVEHVPGAQVESIEQDEEAGRVVYEVELRDAQGREHELVIDANDGRVIRSEVDDEQDDD</sequence>
<dbReference type="EMBL" id="CP011125">
    <property type="protein sequence ID" value="AKF07483.1"/>
    <property type="molecule type" value="Genomic_DNA"/>
</dbReference>
<name>A0A0F6W527_9BACT</name>
<feature type="signal peptide" evidence="1">
    <location>
        <begin position="1"/>
        <end position="22"/>
    </location>
</feature>